<evidence type="ECO:0000256" key="2">
    <source>
        <dbReference type="ARBA" id="ARBA00023015"/>
    </source>
</evidence>
<keyword evidence="1 5" id="KW-0597">Phosphoprotein</keyword>
<accession>A0AAE9ZCN9</accession>
<dbReference type="Pfam" id="PF00196">
    <property type="entry name" value="GerE"/>
    <property type="match status" value="1"/>
</dbReference>
<sequence>MTLTVVIADDHAIVRQGVKSILASLSDFSVVGEAENGVELVALVKRHTPALVFADIAMPYAGGLEAVDEIRRWSPNSRLIILTGLTSRGLAAQAHAASVDGLFLKSDPPEELAQAIPKIISGEPVYSTAIEKILSEAHPSDMLTARELQVLRGISNGETNARIAERLGVSAYTVDKHRTNMMRKLKVHSAAELLALALRDGLLDSASTL</sequence>
<evidence type="ECO:0000256" key="4">
    <source>
        <dbReference type="ARBA" id="ARBA00023163"/>
    </source>
</evidence>
<dbReference type="SUPFAM" id="SSF52172">
    <property type="entry name" value="CheY-like"/>
    <property type="match status" value="1"/>
</dbReference>
<dbReference type="GO" id="GO:0006355">
    <property type="term" value="P:regulation of DNA-templated transcription"/>
    <property type="evidence" value="ECO:0007669"/>
    <property type="project" value="InterPro"/>
</dbReference>
<evidence type="ECO:0000256" key="5">
    <source>
        <dbReference type="PROSITE-ProRule" id="PRU00169"/>
    </source>
</evidence>
<organism evidence="8 9">
    <name type="scientific">Hyphococcus flavus</name>
    <dbReference type="NCBI Taxonomy" id="1866326"/>
    <lineage>
        <taxon>Bacteria</taxon>
        <taxon>Pseudomonadati</taxon>
        <taxon>Pseudomonadota</taxon>
        <taxon>Alphaproteobacteria</taxon>
        <taxon>Parvularculales</taxon>
        <taxon>Parvularculaceae</taxon>
        <taxon>Hyphococcus</taxon>
    </lineage>
</organism>
<evidence type="ECO:0000313" key="9">
    <source>
        <dbReference type="Proteomes" id="UP001214043"/>
    </source>
</evidence>
<dbReference type="InterPro" id="IPR058245">
    <property type="entry name" value="NreC/VraR/RcsB-like_REC"/>
</dbReference>
<name>A0AAE9ZCN9_9PROT</name>
<feature type="domain" description="HTH luxR-type" evidence="6">
    <location>
        <begin position="136"/>
        <end position="201"/>
    </location>
</feature>
<dbReference type="Gene3D" id="3.40.50.2300">
    <property type="match status" value="1"/>
</dbReference>
<dbReference type="AlphaFoldDB" id="A0AAE9ZCN9"/>
<dbReference type="KEGG" id="hfl:PUV54_09295"/>
<dbReference type="InterPro" id="IPR011006">
    <property type="entry name" value="CheY-like_superfamily"/>
</dbReference>
<keyword evidence="9" id="KW-1185">Reference proteome</keyword>
<dbReference type="SMART" id="SM00421">
    <property type="entry name" value="HTH_LUXR"/>
    <property type="match status" value="1"/>
</dbReference>
<evidence type="ECO:0000313" key="8">
    <source>
        <dbReference type="EMBL" id="WDI30153.1"/>
    </source>
</evidence>
<dbReference type="GO" id="GO:0000160">
    <property type="term" value="P:phosphorelay signal transduction system"/>
    <property type="evidence" value="ECO:0007669"/>
    <property type="project" value="InterPro"/>
</dbReference>
<evidence type="ECO:0000256" key="3">
    <source>
        <dbReference type="ARBA" id="ARBA00023125"/>
    </source>
</evidence>
<dbReference type="SUPFAM" id="SSF46894">
    <property type="entry name" value="C-terminal effector domain of the bipartite response regulators"/>
    <property type="match status" value="1"/>
</dbReference>
<evidence type="ECO:0000259" key="7">
    <source>
        <dbReference type="PROSITE" id="PS50110"/>
    </source>
</evidence>
<dbReference type="PANTHER" id="PTHR43214">
    <property type="entry name" value="TWO-COMPONENT RESPONSE REGULATOR"/>
    <property type="match status" value="1"/>
</dbReference>
<dbReference type="PROSITE" id="PS50110">
    <property type="entry name" value="RESPONSE_REGULATORY"/>
    <property type="match status" value="1"/>
</dbReference>
<dbReference type="CDD" id="cd06170">
    <property type="entry name" value="LuxR_C_like"/>
    <property type="match status" value="1"/>
</dbReference>
<dbReference type="PROSITE" id="PS50043">
    <property type="entry name" value="HTH_LUXR_2"/>
    <property type="match status" value="1"/>
</dbReference>
<dbReference type="CDD" id="cd17535">
    <property type="entry name" value="REC_NarL-like"/>
    <property type="match status" value="1"/>
</dbReference>
<feature type="domain" description="Response regulatory" evidence="7">
    <location>
        <begin position="4"/>
        <end position="120"/>
    </location>
</feature>
<evidence type="ECO:0000256" key="1">
    <source>
        <dbReference type="ARBA" id="ARBA00022553"/>
    </source>
</evidence>
<dbReference type="PROSITE" id="PS00622">
    <property type="entry name" value="HTH_LUXR_1"/>
    <property type="match status" value="1"/>
</dbReference>
<dbReference type="PRINTS" id="PR00038">
    <property type="entry name" value="HTHLUXR"/>
</dbReference>
<dbReference type="InterPro" id="IPR001789">
    <property type="entry name" value="Sig_transdc_resp-reg_receiver"/>
</dbReference>
<proteinExistence type="predicted"/>
<keyword evidence="2" id="KW-0805">Transcription regulation</keyword>
<dbReference type="InterPro" id="IPR016032">
    <property type="entry name" value="Sig_transdc_resp-reg_C-effctor"/>
</dbReference>
<dbReference type="PANTHER" id="PTHR43214:SF41">
    <property type="entry name" value="NITRATE_NITRITE RESPONSE REGULATOR PROTEIN NARP"/>
    <property type="match status" value="1"/>
</dbReference>
<dbReference type="EMBL" id="CP118166">
    <property type="protein sequence ID" value="WDI30153.1"/>
    <property type="molecule type" value="Genomic_DNA"/>
</dbReference>
<dbReference type="GO" id="GO:0003677">
    <property type="term" value="F:DNA binding"/>
    <property type="evidence" value="ECO:0007669"/>
    <property type="project" value="UniProtKB-KW"/>
</dbReference>
<keyword evidence="3" id="KW-0238">DNA-binding</keyword>
<protein>
    <submittedName>
        <fullName evidence="8">Response regulator transcription factor</fullName>
    </submittedName>
</protein>
<gene>
    <name evidence="8" type="ORF">PUV54_09295</name>
</gene>
<dbReference type="Pfam" id="PF00072">
    <property type="entry name" value="Response_reg"/>
    <property type="match status" value="1"/>
</dbReference>
<dbReference type="Gene3D" id="1.10.10.10">
    <property type="entry name" value="Winged helix-like DNA-binding domain superfamily/Winged helix DNA-binding domain"/>
    <property type="match status" value="1"/>
</dbReference>
<keyword evidence="4" id="KW-0804">Transcription</keyword>
<dbReference type="SMART" id="SM00448">
    <property type="entry name" value="REC"/>
    <property type="match status" value="1"/>
</dbReference>
<dbReference type="RefSeq" id="WP_274491947.1">
    <property type="nucleotide sequence ID" value="NZ_CP118166.1"/>
</dbReference>
<dbReference type="InterPro" id="IPR036388">
    <property type="entry name" value="WH-like_DNA-bd_sf"/>
</dbReference>
<feature type="modified residue" description="4-aspartylphosphate" evidence="5">
    <location>
        <position position="55"/>
    </location>
</feature>
<dbReference type="InterPro" id="IPR039420">
    <property type="entry name" value="WalR-like"/>
</dbReference>
<reference evidence="8" key="1">
    <citation type="submission" date="2023-02" db="EMBL/GenBank/DDBJ databases">
        <title>Genome sequence of Hyphococcus flavus.</title>
        <authorList>
            <person name="Rong J.-C."/>
            <person name="Zhao Q."/>
            <person name="Yi M."/>
            <person name="Wu J.-Y."/>
        </authorList>
    </citation>
    <scope>NUCLEOTIDE SEQUENCE</scope>
    <source>
        <strain evidence="8">MCCC 1K03223</strain>
    </source>
</reference>
<dbReference type="InterPro" id="IPR000792">
    <property type="entry name" value="Tscrpt_reg_LuxR_C"/>
</dbReference>
<dbReference type="Proteomes" id="UP001214043">
    <property type="component" value="Chromosome"/>
</dbReference>
<evidence type="ECO:0000259" key="6">
    <source>
        <dbReference type="PROSITE" id="PS50043"/>
    </source>
</evidence>